<evidence type="ECO:0000313" key="1">
    <source>
        <dbReference type="EMBL" id="GDZ84791.1"/>
    </source>
</evidence>
<dbReference type="AlphaFoldDB" id="A0A5A5U127"/>
<dbReference type="RefSeq" id="WP_133286212.1">
    <property type="nucleotide sequence ID" value="NZ_BJJW01000036.1"/>
</dbReference>
<organism evidence="1 2">
    <name type="scientific">Leuconostoc citreum</name>
    <dbReference type="NCBI Taxonomy" id="33964"/>
    <lineage>
        <taxon>Bacteria</taxon>
        <taxon>Bacillati</taxon>
        <taxon>Bacillota</taxon>
        <taxon>Bacilli</taxon>
        <taxon>Lactobacillales</taxon>
        <taxon>Lactobacillaceae</taxon>
        <taxon>Leuconostoc</taxon>
    </lineage>
</organism>
<proteinExistence type="predicted"/>
<comment type="caution">
    <text evidence="1">The sequence shown here is derived from an EMBL/GenBank/DDBJ whole genome shotgun (WGS) entry which is preliminary data.</text>
</comment>
<dbReference type="EMBL" id="BJJW01000036">
    <property type="protein sequence ID" value="GDZ84791.1"/>
    <property type="molecule type" value="Genomic_DNA"/>
</dbReference>
<gene>
    <name evidence="1" type="ORF">LCIT_20330</name>
</gene>
<accession>A0A5A5U127</accession>
<reference evidence="1 2" key="1">
    <citation type="submission" date="2019-04" db="EMBL/GenBank/DDBJ databases">
        <title>A pseudo-fructophilic Leuconostoc citreum strain F192-5 isolated from peel of satsuma mandarin: the first report for isolation and characterization of strain-dependent fructophilic-like characteristics.</title>
        <authorList>
            <person name="Maeno S."/>
            <person name="Tanizawa Y."/>
            <person name="Kajikawa A."/>
            <person name="Kanesaki Y."/>
            <person name="Kubota E."/>
            <person name="Arita M."/>
            <person name="Leon D."/>
            <person name="Endo A."/>
        </authorList>
    </citation>
    <scope>NUCLEOTIDE SEQUENCE [LARGE SCALE GENOMIC DNA]</scope>
    <source>
        <strain evidence="1 2">F192-5</strain>
    </source>
</reference>
<sequence>MLHKYNVFLAVDYFNAKILFTAQSSGELTQKILKAIENGALKDDGAVRMYRTSQTSYQAIQKLMTAYNLPFHEAAKPKEVQDEDQPNVLV</sequence>
<name>A0A5A5U127_LEUCI</name>
<dbReference type="Proteomes" id="UP000323274">
    <property type="component" value="Unassembled WGS sequence"/>
</dbReference>
<evidence type="ECO:0000313" key="2">
    <source>
        <dbReference type="Proteomes" id="UP000323274"/>
    </source>
</evidence>
<protein>
    <submittedName>
        <fullName evidence="1">Uncharacterized protein</fullName>
    </submittedName>
</protein>